<dbReference type="HOGENOM" id="CLU_094262_2_0_1"/>
<dbReference type="GO" id="GO:0008270">
    <property type="term" value="F:zinc ion binding"/>
    <property type="evidence" value="ECO:0007669"/>
    <property type="project" value="UniProtKB-KW"/>
</dbReference>
<keyword evidence="2 4" id="KW-0863">Zinc-finger</keyword>
<evidence type="ECO:0000256" key="4">
    <source>
        <dbReference type="PROSITE-ProRule" id="PRU00134"/>
    </source>
</evidence>
<gene>
    <name evidence="7" type="ORF">FOMPIDRAFT_88479</name>
</gene>
<dbReference type="Proteomes" id="UP000015241">
    <property type="component" value="Unassembled WGS sequence"/>
</dbReference>
<evidence type="ECO:0000313" key="7">
    <source>
        <dbReference type="EMBL" id="EPS95766.1"/>
    </source>
</evidence>
<sequence length="270" mass="29763">MSDPLPSELVKGEFLVRAGLTPSVPPGASTAADVPPAPPRAGKNHIASDPEEFNGRQLRGQCQHCLKPSGEGVTMRRCSACKAERYCSEACQKAAWPVHKKLCRLNQDVRAVYGHARIDAVRAFTRKHRATVTAAGFMAVRHHYFPPPATPAAPREDVLTIDLRTRPAGARAETRFYVVGARLETLGAFFQGREVEAIRLRLRTTREEAAKNVGSCVAMVALFRVVDPGQEITNVMPFAFPLDPDFRIDLGPDGTWQEYLMLMMNEGILQ</sequence>
<organism evidence="7 8">
    <name type="scientific">Fomitopsis schrenkii</name>
    <name type="common">Brown rot fungus</name>
    <dbReference type="NCBI Taxonomy" id="2126942"/>
    <lineage>
        <taxon>Eukaryota</taxon>
        <taxon>Fungi</taxon>
        <taxon>Dikarya</taxon>
        <taxon>Basidiomycota</taxon>
        <taxon>Agaricomycotina</taxon>
        <taxon>Agaricomycetes</taxon>
        <taxon>Polyporales</taxon>
        <taxon>Fomitopsis</taxon>
    </lineage>
</organism>
<keyword evidence="3" id="KW-0862">Zinc</keyword>
<dbReference type="AlphaFoldDB" id="S8DR79"/>
<dbReference type="InParanoid" id="S8DR79"/>
<dbReference type="EMBL" id="KE504200">
    <property type="protein sequence ID" value="EPS95766.1"/>
    <property type="molecule type" value="Genomic_DNA"/>
</dbReference>
<dbReference type="PROSITE" id="PS50865">
    <property type="entry name" value="ZF_MYND_2"/>
    <property type="match status" value="1"/>
</dbReference>
<dbReference type="Gene3D" id="6.10.140.2220">
    <property type="match status" value="1"/>
</dbReference>
<name>S8DR79_FOMSC</name>
<keyword evidence="8" id="KW-1185">Reference proteome</keyword>
<keyword evidence="1" id="KW-0479">Metal-binding</keyword>
<protein>
    <recommendedName>
        <fullName evidence="6">MYND-type domain-containing protein</fullName>
    </recommendedName>
</protein>
<feature type="domain" description="MYND-type" evidence="6">
    <location>
        <begin position="62"/>
        <end position="103"/>
    </location>
</feature>
<dbReference type="OrthoDB" id="341421at2759"/>
<dbReference type="PROSITE" id="PS01360">
    <property type="entry name" value="ZF_MYND_1"/>
    <property type="match status" value="1"/>
</dbReference>
<accession>S8DR79</accession>
<dbReference type="STRING" id="743788.S8DR79"/>
<evidence type="ECO:0000256" key="2">
    <source>
        <dbReference type="ARBA" id="ARBA00022771"/>
    </source>
</evidence>
<evidence type="ECO:0000313" key="8">
    <source>
        <dbReference type="Proteomes" id="UP000015241"/>
    </source>
</evidence>
<feature type="region of interest" description="Disordered" evidence="5">
    <location>
        <begin position="21"/>
        <end position="51"/>
    </location>
</feature>
<proteinExistence type="predicted"/>
<evidence type="ECO:0000256" key="1">
    <source>
        <dbReference type="ARBA" id="ARBA00022723"/>
    </source>
</evidence>
<evidence type="ECO:0000256" key="3">
    <source>
        <dbReference type="ARBA" id="ARBA00022833"/>
    </source>
</evidence>
<evidence type="ECO:0000256" key="5">
    <source>
        <dbReference type="SAM" id="MobiDB-lite"/>
    </source>
</evidence>
<reference evidence="7 8" key="1">
    <citation type="journal article" date="2012" name="Science">
        <title>The Paleozoic origin of enzymatic lignin decomposition reconstructed from 31 fungal genomes.</title>
        <authorList>
            <person name="Floudas D."/>
            <person name="Binder M."/>
            <person name="Riley R."/>
            <person name="Barry K."/>
            <person name="Blanchette R.A."/>
            <person name="Henrissat B."/>
            <person name="Martinez A.T."/>
            <person name="Otillar R."/>
            <person name="Spatafora J.W."/>
            <person name="Yadav J.S."/>
            <person name="Aerts A."/>
            <person name="Benoit I."/>
            <person name="Boyd A."/>
            <person name="Carlson A."/>
            <person name="Copeland A."/>
            <person name="Coutinho P.M."/>
            <person name="de Vries R.P."/>
            <person name="Ferreira P."/>
            <person name="Findley K."/>
            <person name="Foster B."/>
            <person name="Gaskell J."/>
            <person name="Glotzer D."/>
            <person name="Gorecki P."/>
            <person name="Heitman J."/>
            <person name="Hesse C."/>
            <person name="Hori C."/>
            <person name="Igarashi K."/>
            <person name="Jurgens J.A."/>
            <person name="Kallen N."/>
            <person name="Kersten P."/>
            <person name="Kohler A."/>
            <person name="Kuees U."/>
            <person name="Kumar T.K.A."/>
            <person name="Kuo A."/>
            <person name="LaButti K."/>
            <person name="Larrondo L.F."/>
            <person name="Lindquist E."/>
            <person name="Ling A."/>
            <person name="Lombard V."/>
            <person name="Lucas S."/>
            <person name="Lundell T."/>
            <person name="Martin R."/>
            <person name="McLaughlin D.J."/>
            <person name="Morgenstern I."/>
            <person name="Morin E."/>
            <person name="Murat C."/>
            <person name="Nagy L.G."/>
            <person name="Nolan M."/>
            <person name="Ohm R.A."/>
            <person name="Patyshakuliyeva A."/>
            <person name="Rokas A."/>
            <person name="Ruiz-Duenas F.J."/>
            <person name="Sabat G."/>
            <person name="Salamov A."/>
            <person name="Samejima M."/>
            <person name="Schmutz J."/>
            <person name="Slot J.C."/>
            <person name="St John F."/>
            <person name="Stenlid J."/>
            <person name="Sun H."/>
            <person name="Sun S."/>
            <person name="Syed K."/>
            <person name="Tsang A."/>
            <person name="Wiebenga A."/>
            <person name="Young D."/>
            <person name="Pisabarro A."/>
            <person name="Eastwood D.C."/>
            <person name="Martin F."/>
            <person name="Cullen D."/>
            <person name="Grigoriev I.V."/>
            <person name="Hibbett D.S."/>
        </authorList>
    </citation>
    <scope>NUCLEOTIDE SEQUENCE</scope>
    <source>
        <strain evidence="8">FP-58527</strain>
    </source>
</reference>
<dbReference type="Pfam" id="PF01753">
    <property type="entry name" value="zf-MYND"/>
    <property type="match status" value="1"/>
</dbReference>
<evidence type="ECO:0000259" key="6">
    <source>
        <dbReference type="PROSITE" id="PS50865"/>
    </source>
</evidence>
<dbReference type="InterPro" id="IPR002893">
    <property type="entry name" value="Znf_MYND"/>
</dbReference>
<dbReference type="SUPFAM" id="SSF144232">
    <property type="entry name" value="HIT/MYND zinc finger-like"/>
    <property type="match status" value="1"/>
</dbReference>
<dbReference type="eggNOG" id="ENOG502RT4A">
    <property type="taxonomic scope" value="Eukaryota"/>
</dbReference>